<evidence type="ECO:0000313" key="3">
    <source>
        <dbReference type="Proteomes" id="UP001314169"/>
    </source>
</evidence>
<evidence type="ECO:0000256" key="1">
    <source>
        <dbReference type="SAM" id="Phobius"/>
    </source>
</evidence>
<keyword evidence="3" id="KW-1185">Reference proteome</keyword>
<dbReference type="Proteomes" id="UP001314169">
    <property type="component" value="Chromosome 11"/>
</dbReference>
<proteinExistence type="predicted"/>
<accession>A0ABN9Z7J1</accession>
<keyword evidence="1" id="KW-0812">Transmembrane</keyword>
<dbReference type="EMBL" id="OY882868">
    <property type="protein sequence ID" value="CAK6434312.1"/>
    <property type="molecule type" value="Genomic_DNA"/>
</dbReference>
<feature type="transmembrane region" description="Helical" evidence="1">
    <location>
        <begin position="67"/>
        <end position="86"/>
    </location>
</feature>
<sequence length="99" mass="11384">MSTGQDHGTQQQRIFRNHQRLVPMSDQHPTLVWRPHSSAPPCSVIYRLLSTPMFHKHLLVVSACHSYRLFCCSAIWSICILGFYIYKDKGPLYSSMTSS</sequence>
<evidence type="ECO:0000313" key="2">
    <source>
        <dbReference type="EMBL" id="CAK6434312.1"/>
    </source>
</evidence>
<protein>
    <submittedName>
        <fullName evidence="2">Uncharacterized protein</fullName>
    </submittedName>
</protein>
<reference evidence="2" key="1">
    <citation type="submission" date="2023-12" db="EMBL/GenBank/DDBJ databases">
        <authorList>
            <person name="Brown T."/>
        </authorList>
    </citation>
    <scope>NUCLEOTIDE SEQUENCE</scope>
</reference>
<gene>
    <name evidence="2" type="ORF">MPIPNATIZW_LOCUS2618</name>
</gene>
<keyword evidence="1" id="KW-0472">Membrane</keyword>
<organism evidence="2 3">
    <name type="scientific">Pipistrellus nathusii</name>
    <name type="common">Nathusius' pipistrelle</name>
    <dbReference type="NCBI Taxonomy" id="59473"/>
    <lineage>
        <taxon>Eukaryota</taxon>
        <taxon>Metazoa</taxon>
        <taxon>Chordata</taxon>
        <taxon>Craniata</taxon>
        <taxon>Vertebrata</taxon>
        <taxon>Euteleostomi</taxon>
        <taxon>Mammalia</taxon>
        <taxon>Eutheria</taxon>
        <taxon>Laurasiatheria</taxon>
        <taxon>Chiroptera</taxon>
        <taxon>Yangochiroptera</taxon>
        <taxon>Vespertilionidae</taxon>
        <taxon>Pipistrellus</taxon>
    </lineage>
</organism>
<name>A0ABN9Z7J1_PIPNA</name>
<keyword evidence="1" id="KW-1133">Transmembrane helix</keyword>